<dbReference type="GO" id="GO:0000932">
    <property type="term" value="C:P-body"/>
    <property type="evidence" value="ECO:0007669"/>
    <property type="project" value="TreeGrafter"/>
</dbReference>
<comment type="function">
    <text evidence="7">Regulatory subunit of the poly(A)-nuclease (PAN) deadenylation complex, one of two cytoplasmic mRNA deadenylases involved in mRNA turnover. PAN specifically shortens poly(A) tails of RNA and the activity is stimulated by poly(A)-binding protein PAB1. PAN deadenylation is followed by rapid degradation of the shortened mRNA tails by the CCR4-NOT complex. Deadenylated mRNAs are then degraded by two alternative mechanisms, namely exosome-mediated 3'-5' exonucleolytic degradation, or deadenlyation-dependent mRNA decaping and subsequent 5'-3' exonucleolytic degradation by XRN1. May also be involved in post-transcriptional maturation of mRNA poly(A) tails. PAN3 acts as a positive regulator for PAN activity, recruiting the catalytic subunit PAN2 to mRNA via its interaction with RNA and with PAB1.</text>
</comment>
<comment type="caution">
    <text evidence="7">Lacks conserved residue(s) required for the propagation of feature annotation.</text>
</comment>
<dbReference type="GO" id="GO:0004672">
    <property type="term" value="F:protein kinase activity"/>
    <property type="evidence" value="ECO:0007669"/>
    <property type="project" value="InterPro"/>
</dbReference>
<comment type="subcellular location">
    <subcellularLocation>
        <location evidence="1 7">Cytoplasm</location>
    </subcellularLocation>
</comment>
<feature type="compositionally biased region" description="Low complexity" evidence="9">
    <location>
        <begin position="8"/>
        <end position="41"/>
    </location>
</feature>
<dbReference type="GO" id="GO:0008270">
    <property type="term" value="F:zinc ion binding"/>
    <property type="evidence" value="ECO:0007669"/>
    <property type="project" value="UniProtKB-KW"/>
</dbReference>
<dbReference type="GO" id="GO:0006397">
    <property type="term" value="P:mRNA processing"/>
    <property type="evidence" value="ECO:0007669"/>
    <property type="project" value="UniProtKB-KW"/>
</dbReference>
<dbReference type="FunFam" id="1.20.5.5160:FF:000002">
    <property type="entry name" value="PAN2-PAN3 deadenylation complex subunit PAN3"/>
    <property type="match status" value="1"/>
</dbReference>
<feature type="binding site" evidence="7">
    <location>
        <begin position="417"/>
        <end position="418"/>
    </location>
    <ligand>
        <name>ATP</name>
        <dbReference type="ChEBI" id="CHEBI:30616"/>
    </ligand>
</feature>
<feature type="domain" description="C3H1-type" evidence="11">
    <location>
        <begin position="39"/>
        <end position="68"/>
    </location>
</feature>
<evidence type="ECO:0000256" key="6">
    <source>
        <dbReference type="ARBA" id="ARBA00023054"/>
    </source>
</evidence>
<reference evidence="12 13" key="1">
    <citation type="submission" date="2019-09" db="EMBL/GenBank/DDBJ databases">
        <authorList>
            <consortium name="DOE Joint Genome Institute"/>
            <person name="Mondo S.J."/>
            <person name="Navarro-Mendoza M.I."/>
            <person name="Perez-Arques C."/>
            <person name="Panchal S."/>
            <person name="Nicolas F.E."/>
            <person name="Ganguly P."/>
            <person name="Pangilinan J."/>
            <person name="Grigoriev I."/>
            <person name="Heitman J."/>
            <person name="Sanya K."/>
            <person name="Garre V."/>
        </authorList>
    </citation>
    <scope>NUCLEOTIDE SEQUENCE [LARGE SCALE GENOMIC DNA]</scope>
    <source>
        <strain evidence="12 13">MU402</strain>
    </source>
</reference>
<keyword evidence="8" id="KW-0863">Zinc-finger</keyword>
<dbReference type="PANTHER" id="PTHR12272:SF11">
    <property type="entry name" value="PAN2-PAN3 DEADENYLATION COMPLEX SUBUNIT PAN3"/>
    <property type="match status" value="1"/>
</dbReference>
<keyword evidence="3 7" id="KW-0507">mRNA processing</keyword>
<feature type="zinc finger region" description="C3H1-type" evidence="8">
    <location>
        <begin position="39"/>
        <end position="68"/>
    </location>
</feature>
<evidence type="ECO:0000256" key="2">
    <source>
        <dbReference type="ARBA" id="ARBA00022490"/>
    </source>
</evidence>
<dbReference type="InterPro" id="IPR000719">
    <property type="entry name" value="Prot_kinase_dom"/>
</dbReference>
<feature type="region of interest" description="Knob domain" evidence="7">
    <location>
        <begin position="566"/>
        <end position="678"/>
    </location>
</feature>
<evidence type="ECO:0000256" key="9">
    <source>
        <dbReference type="SAM" id="MobiDB-lite"/>
    </source>
</evidence>
<keyword evidence="4 7" id="KW-0547">Nucleotide-binding</keyword>
<feature type="region of interest" description="Disordered" evidence="9">
    <location>
        <begin position="132"/>
        <end position="189"/>
    </location>
</feature>
<dbReference type="Gene3D" id="1.20.5.5160">
    <property type="match status" value="1"/>
</dbReference>
<feature type="domain" description="Protein kinase" evidence="10">
    <location>
        <begin position="270"/>
        <end position="566"/>
    </location>
</feature>
<dbReference type="Gene3D" id="1.10.510.10">
    <property type="entry name" value="Transferase(Phosphotransferase) domain 1"/>
    <property type="match status" value="1"/>
</dbReference>
<dbReference type="InterPro" id="IPR041332">
    <property type="entry name" value="Pan3_CK"/>
</dbReference>
<keyword evidence="6 7" id="KW-0175">Coiled coil</keyword>
<name>A0A8H4BHC1_MUCCL</name>
<dbReference type="GO" id="GO:0000289">
    <property type="term" value="P:nuclear-transcribed mRNA poly(A) tail shortening"/>
    <property type="evidence" value="ECO:0007669"/>
    <property type="project" value="UniProtKB-UniRule"/>
</dbReference>
<comment type="subunit">
    <text evidence="7">Homodimer. Forms a heterotrimer with a catalytic subunit PAN2 to form the poly(A)-nuclease (PAN) deadenylation complex. Interacts (via PAM-2 motif) with poly(A)-binding protein PAB1 (via PABC domain), conferring substrate specificity of the enzyme complex.</text>
</comment>
<evidence type="ECO:0000313" key="12">
    <source>
        <dbReference type="EMBL" id="KAF1802148.1"/>
    </source>
</evidence>
<dbReference type="SUPFAM" id="SSF56112">
    <property type="entry name" value="Protein kinase-like (PK-like)"/>
    <property type="match status" value="1"/>
</dbReference>
<dbReference type="PROSITE" id="PS50011">
    <property type="entry name" value="PROTEIN_KINASE_DOM"/>
    <property type="match status" value="1"/>
</dbReference>
<evidence type="ECO:0000259" key="10">
    <source>
        <dbReference type="PROSITE" id="PS50011"/>
    </source>
</evidence>
<dbReference type="Pfam" id="PF25586">
    <property type="entry name" value="zf-CCCH_PAN3"/>
    <property type="match status" value="1"/>
</dbReference>
<accession>A0A8H4BHC1</accession>
<keyword evidence="2 7" id="KW-0963">Cytoplasm</keyword>
<dbReference type="GO" id="GO:0031251">
    <property type="term" value="C:PAN complex"/>
    <property type="evidence" value="ECO:0007669"/>
    <property type="project" value="UniProtKB-UniRule"/>
</dbReference>
<evidence type="ECO:0000256" key="8">
    <source>
        <dbReference type="PROSITE-ProRule" id="PRU00723"/>
    </source>
</evidence>
<sequence>MNPTTQTSSSISIKSPSLSENQETTTKPAPKTVPVSSSSSSKRTCRNVIIHGFCKFQDKGCEFNHDTEEAIVLPQQLATHHSASPETARHSSSSVSAGSIHAPVFVPKSTQHQESVSPPQLTLITDMYHHHHNTNNNARLTSPIHQPSSHHRYPFLHGQQQYMYPQPQPQPPSQQQQQQHPSTPMMPHDPYFYMNNHSFPQPSQPQYHQYAPTLPHVANLQTHQRLVQSFYIPDNLREQLMKRNDATIAAAASATGLPEQVHVYHSLYPMEDKPGKVLGHSSWVYKAMCRTNGKYYTMVRIEGFRLVNEQAMSIVKQWRKIKHANIVSIREAFTTRAFGDSSLVFVYDYHPCSITLYEAYFSPQAQALLHARCQAAGGIINGMSVPETTLWSFITQLASALKTIHSAGLSARTMEPTKIIMTSKNRLRINCAGLVDVLQFDTTTAQQQRGAMHQQEDLLGFGQLIVRLACNTPTLVASTTTTTTMPPASFDYMSRFYSPDLKNVAYYLLGKPALSKSIDEVFTLIGPRVLHELNSSQYYTDTLEANLGQELENGRLVRLMSKLNFINERPEFEKDPRWQEAGDRYMIKLFRDYIFHQVNEMGVPVVDMGHVMTCINKLDAGVDENIMLTSRDNQTSIIVTYKELKSCIASAFNEINTKMPHSATTSQHHTTTAVHKKR</sequence>
<dbReference type="Gene3D" id="6.10.250.3160">
    <property type="match status" value="1"/>
</dbReference>
<dbReference type="Gene3D" id="1.10.287.3700">
    <property type="match status" value="1"/>
</dbReference>
<comment type="domain">
    <text evidence="7">The N-terminal zinc finger binds to poly(A) RNA.</text>
</comment>
<evidence type="ECO:0000313" key="13">
    <source>
        <dbReference type="Proteomes" id="UP000469890"/>
    </source>
</evidence>
<proteinExistence type="inferred from homology"/>
<feature type="region of interest" description="Disordered" evidence="9">
    <location>
        <begin position="1"/>
        <end position="41"/>
    </location>
</feature>
<evidence type="ECO:0000256" key="1">
    <source>
        <dbReference type="ARBA" id="ARBA00004496"/>
    </source>
</evidence>
<feature type="compositionally biased region" description="Polar residues" evidence="9">
    <location>
        <begin position="134"/>
        <end position="147"/>
    </location>
</feature>
<protein>
    <recommendedName>
        <fullName evidence="7">PAN2-PAN3 deadenylation complex subunit PAN3</fullName>
    </recommendedName>
    <alternativeName>
        <fullName evidence="7">PAB1P-dependent poly(A)-specific ribonuclease</fullName>
    </alternativeName>
    <alternativeName>
        <fullName evidence="7">Poly(A)-nuclease deadenylation complex subunit 3</fullName>
        <shortName evidence="7">PAN deadenylation complex subunit 3</shortName>
    </alternativeName>
</protein>
<dbReference type="GO" id="GO:0005524">
    <property type="term" value="F:ATP binding"/>
    <property type="evidence" value="ECO:0007669"/>
    <property type="project" value="UniProtKB-UniRule"/>
</dbReference>
<feature type="coiled-coil region" evidence="7">
    <location>
        <begin position="527"/>
        <end position="565"/>
    </location>
</feature>
<comment type="caution">
    <text evidence="12">The sequence shown here is derived from an EMBL/GenBank/DDBJ whole genome shotgun (WGS) entry which is preliminary data.</text>
</comment>
<dbReference type="Pfam" id="PF18101">
    <property type="entry name" value="Pan3_CK"/>
    <property type="match status" value="1"/>
</dbReference>
<keyword evidence="5 7" id="KW-0067">ATP-binding</keyword>
<feature type="binding site" evidence="7">
    <location>
        <begin position="348"/>
        <end position="355"/>
    </location>
    <ligand>
        <name>ATP</name>
        <dbReference type="ChEBI" id="CHEBI:30616"/>
    </ligand>
</feature>
<comment type="similarity">
    <text evidence="7">Belongs to the protein kinase superfamily. PAN3 family.</text>
</comment>
<evidence type="ECO:0000256" key="7">
    <source>
        <dbReference type="HAMAP-Rule" id="MF_03181"/>
    </source>
</evidence>
<evidence type="ECO:0000256" key="5">
    <source>
        <dbReference type="ARBA" id="ARBA00022840"/>
    </source>
</evidence>
<dbReference type="HAMAP" id="MF_03181">
    <property type="entry name" value="PAN3"/>
    <property type="match status" value="1"/>
</dbReference>
<dbReference type="InterPro" id="IPR000571">
    <property type="entry name" value="Znf_CCCH"/>
</dbReference>
<organism evidence="12 13">
    <name type="scientific">Mucor circinelloides f. lusitanicus</name>
    <name type="common">Mucor racemosus var. lusitanicus</name>
    <dbReference type="NCBI Taxonomy" id="29924"/>
    <lineage>
        <taxon>Eukaryota</taxon>
        <taxon>Fungi</taxon>
        <taxon>Fungi incertae sedis</taxon>
        <taxon>Mucoromycota</taxon>
        <taxon>Mucoromycotina</taxon>
        <taxon>Mucoromycetes</taxon>
        <taxon>Mucorales</taxon>
        <taxon>Mucorineae</taxon>
        <taxon>Mucoraceae</taxon>
        <taxon>Mucor</taxon>
    </lineage>
</organism>
<dbReference type="GO" id="GO:0008143">
    <property type="term" value="F:poly(A) binding"/>
    <property type="evidence" value="ECO:0007669"/>
    <property type="project" value="TreeGrafter"/>
</dbReference>
<evidence type="ECO:0000256" key="3">
    <source>
        <dbReference type="ARBA" id="ARBA00022664"/>
    </source>
</evidence>
<keyword evidence="8" id="KW-0862">Zinc</keyword>
<dbReference type="InterPro" id="IPR011009">
    <property type="entry name" value="Kinase-like_dom_sf"/>
</dbReference>
<dbReference type="PROSITE" id="PS50103">
    <property type="entry name" value="ZF_C3H1"/>
    <property type="match status" value="1"/>
</dbReference>
<dbReference type="AlphaFoldDB" id="A0A8H4BHC1"/>
<comment type="domain">
    <text evidence="7">Contains a pseudokinase domain. The protein kinase domain is predicted to be catalytically inactive because some of the residues important for catalytic activity are substituted and it lacks the equivalent of the binding site for a peptide substrate. However, it has retained an ATP-binding site and ATP-binding is required for mRNA degradation, stimulating the activity of the PAN2 nuclease in vitro. The nucleotide-binding site is juxtaposed to the RNase active site of PAN2 in the complex and may actually bind nucleosides of a poly(A) RNA rather than ATP, feeding the poly(A)-tail to the active site of the deadenylase and thus increasing the efficiency with which this distributive enzyme degrades oligo(A) RNAs.</text>
</comment>
<dbReference type="EMBL" id="JAAECE010000004">
    <property type="protein sequence ID" value="KAF1802148.1"/>
    <property type="molecule type" value="Genomic_DNA"/>
</dbReference>
<gene>
    <name evidence="7" type="primary">PAN3</name>
    <name evidence="12" type="ORF">FB192DRAFT_1376537</name>
</gene>
<keyword evidence="8" id="KW-0479">Metal-binding</keyword>
<evidence type="ECO:0000256" key="4">
    <source>
        <dbReference type="ARBA" id="ARBA00022741"/>
    </source>
</evidence>
<dbReference type="Proteomes" id="UP000469890">
    <property type="component" value="Unassembled WGS sequence"/>
</dbReference>
<dbReference type="FunFam" id="1.10.287.3700:FF:000001">
    <property type="entry name" value="PAN2-PAN3 deadenylation complex subunit PAN3"/>
    <property type="match status" value="1"/>
</dbReference>
<dbReference type="PANTHER" id="PTHR12272">
    <property type="entry name" value="DEADENYLATION COMPLEX SUBUNIT PAN3"/>
    <property type="match status" value="1"/>
</dbReference>
<comment type="domain">
    <text evidence="7">The pseudokinase domain, the coiled-coil (CC), and C-terminal knob domain (CK) form a structural unit (PKC) that forms an extensive high-affinity interaction surface for PAN2.</text>
</comment>
<evidence type="ECO:0000259" key="11">
    <source>
        <dbReference type="PROSITE" id="PS50103"/>
    </source>
</evidence>
<dbReference type="InterPro" id="IPR030844">
    <property type="entry name" value="PAN3"/>
</dbReference>
<feature type="compositionally biased region" description="Low complexity" evidence="9">
    <location>
        <begin position="173"/>
        <end position="188"/>
    </location>
</feature>